<evidence type="ECO:0000313" key="1">
    <source>
        <dbReference type="EMBL" id="MCQ3827948.1"/>
    </source>
</evidence>
<evidence type="ECO:0000313" key="2">
    <source>
        <dbReference type="Proteomes" id="UP001205566"/>
    </source>
</evidence>
<name>A0ABT1NVN9_9GAMM</name>
<dbReference type="RefSeq" id="WP_255872872.1">
    <property type="nucleotide sequence ID" value="NZ_JACASI010000008.1"/>
</dbReference>
<protein>
    <submittedName>
        <fullName evidence="1">Uncharacterized protein</fullName>
    </submittedName>
</protein>
<dbReference type="Proteomes" id="UP001205566">
    <property type="component" value="Unassembled WGS sequence"/>
</dbReference>
<reference evidence="1" key="1">
    <citation type="thesis" date="2020" institute="Technische Universitat Dresden" country="Dresden, Germany">
        <title>The Agarolytic System of Microbulbifer elongatus PORT2, Isolated from Batu Karas, Pangandaran West Java Indonesia.</title>
        <authorList>
            <person name="Anggraeni S.R."/>
        </authorList>
    </citation>
    <scope>NUCLEOTIDE SEQUENCE</scope>
    <source>
        <strain evidence="1">PORT2</strain>
    </source>
</reference>
<comment type="caution">
    <text evidence="1">The sequence shown here is derived from an EMBL/GenBank/DDBJ whole genome shotgun (WGS) entry which is preliminary data.</text>
</comment>
<gene>
    <name evidence="1" type="ORF">HXX02_00665</name>
</gene>
<accession>A0ABT1NVN9</accession>
<organism evidence="1 2">
    <name type="scientific">Microbulbifer elongatus</name>
    <dbReference type="NCBI Taxonomy" id="86173"/>
    <lineage>
        <taxon>Bacteria</taxon>
        <taxon>Pseudomonadati</taxon>
        <taxon>Pseudomonadota</taxon>
        <taxon>Gammaproteobacteria</taxon>
        <taxon>Cellvibrionales</taxon>
        <taxon>Microbulbiferaceae</taxon>
        <taxon>Microbulbifer</taxon>
    </lineage>
</organism>
<dbReference type="EMBL" id="JACASI010000008">
    <property type="protein sequence ID" value="MCQ3827948.1"/>
    <property type="molecule type" value="Genomic_DNA"/>
</dbReference>
<sequence length="133" mass="14891">MSEFPASFSPIQLHNRLNRPVWVGFKIARRGSRQLVMLSAGADSGARLNKNFETFVGQIVREFKLDPEHTDFVELRQERAESEGAAAGATHSWFRWHAQWVGSAPMECKADPVTSESARSYLDEVLLRSDAAA</sequence>
<keyword evidence="2" id="KW-1185">Reference proteome</keyword>
<proteinExistence type="predicted"/>